<dbReference type="Pfam" id="PF04082">
    <property type="entry name" value="Fungal_trans"/>
    <property type="match status" value="1"/>
</dbReference>
<dbReference type="PANTHER" id="PTHR46910:SF3">
    <property type="entry name" value="HALOTOLERANCE PROTEIN 9-RELATED"/>
    <property type="match status" value="1"/>
</dbReference>
<dbReference type="GO" id="GO:0008270">
    <property type="term" value="F:zinc ion binding"/>
    <property type="evidence" value="ECO:0007669"/>
    <property type="project" value="InterPro"/>
</dbReference>
<dbReference type="InterPro" id="IPR007219">
    <property type="entry name" value="XnlR_reg_dom"/>
</dbReference>
<feature type="region of interest" description="Disordered" evidence="5">
    <location>
        <begin position="658"/>
        <end position="708"/>
    </location>
</feature>
<accession>A0A8H3CQY9</accession>
<evidence type="ECO:0000256" key="1">
    <source>
        <dbReference type="ARBA" id="ARBA00004123"/>
    </source>
</evidence>
<dbReference type="GO" id="GO:0003677">
    <property type="term" value="F:DNA binding"/>
    <property type="evidence" value="ECO:0007669"/>
    <property type="project" value="UniProtKB-KW"/>
</dbReference>
<dbReference type="InterPro" id="IPR050987">
    <property type="entry name" value="AtrR-like"/>
</dbReference>
<dbReference type="AlphaFoldDB" id="A0A8H3CQY9"/>
<comment type="caution">
    <text evidence="7">The sequence shown here is derived from an EMBL/GenBank/DDBJ whole genome shotgun (WGS) entry which is preliminary data.</text>
</comment>
<feature type="compositionally biased region" description="Polar residues" evidence="5">
    <location>
        <begin position="682"/>
        <end position="695"/>
    </location>
</feature>
<name>A0A8H3CQY9_9AGAM</name>
<feature type="domain" description="Xylanolytic transcriptional activator regulatory" evidence="6">
    <location>
        <begin position="349"/>
        <end position="419"/>
    </location>
</feature>
<evidence type="ECO:0000313" key="8">
    <source>
        <dbReference type="Proteomes" id="UP000663861"/>
    </source>
</evidence>
<organism evidence="7 8">
    <name type="scientific">Rhizoctonia solani</name>
    <dbReference type="NCBI Taxonomy" id="456999"/>
    <lineage>
        <taxon>Eukaryota</taxon>
        <taxon>Fungi</taxon>
        <taxon>Dikarya</taxon>
        <taxon>Basidiomycota</taxon>
        <taxon>Agaricomycotina</taxon>
        <taxon>Agaricomycetes</taxon>
        <taxon>Cantharellales</taxon>
        <taxon>Ceratobasidiaceae</taxon>
        <taxon>Rhizoctonia</taxon>
    </lineage>
</organism>
<keyword evidence="2" id="KW-0479">Metal-binding</keyword>
<dbReference type="GO" id="GO:0000981">
    <property type="term" value="F:DNA-binding transcription factor activity, RNA polymerase II-specific"/>
    <property type="evidence" value="ECO:0007669"/>
    <property type="project" value="InterPro"/>
</dbReference>
<dbReference type="CDD" id="cd12148">
    <property type="entry name" value="fungal_TF_MHR"/>
    <property type="match status" value="1"/>
</dbReference>
<keyword evidence="3" id="KW-0238">DNA-binding</keyword>
<evidence type="ECO:0000256" key="2">
    <source>
        <dbReference type="ARBA" id="ARBA00022723"/>
    </source>
</evidence>
<dbReference type="Gene3D" id="4.10.240.10">
    <property type="entry name" value="Zn(2)-C6 fungal-type DNA-binding domain"/>
    <property type="match status" value="1"/>
</dbReference>
<dbReference type="EMBL" id="CAJMWY010002463">
    <property type="protein sequence ID" value="CAE6489528.1"/>
    <property type="molecule type" value="Genomic_DNA"/>
</dbReference>
<gene>
    <name evidence="7" type="ORF">RDB_LOCUS109839</name>
</gene>
<dbReference type="SMART" id="SM00906">
    <property type="entry name" value="Fungal_trans"/>
    <property type="match status" value="1"/>
</dbReference>
<dbReference type="GO" id="GO:0005634">
    <property type="term" value="C:nucleus"/>
    <property type="evidence" value="ECO:0007669"/>
    <property type="project" value="UniProtKB-SubCell"/>
</dbReference>
<evidence type="ECO:0000256" key="5">
    <source>
        <dbReference type="SAM" id="MobiDB-lite"/>
    </source>
</evidence>
<proteinExistence type="predicted"/>
<feature type="compositionally biased region" description="Low complexity" evidence="5">
    <location>
        <begin position="696"/>
        <end position="708"/>
    </location>
</feature>
<evidence type="ECO:0000313" key="7">
    <source>
        <dbReference type="EMBL" id="CAE6489528.1"/>
    </source>
</evidence>
<evidence type="ECO:0000256" key="4">
    <source>
        <dbReference type="ARBA" id="ARBA00023242"/>
    </source>
</evidence>
<dbReference type="GO" id="GO:0006351">
    <property type="term" value="P:DNA-templated transcription"/>
    <property type="evidence" value="ECO:0007669"/>
    <property type="project" value="InterPro"/>
</dbReference>
<evidence type="ECO:0000256" key="3">
    <source>
        <dbReference type="ARBA" id="ARBA00023125"/>
    </source>
</evidence>
<reference evidence="7" key="1">
    <citation type="submission" date="2021-01" db="EMBL/GenBank/DDBJ databases">
        <authorList>
            <person name="Kaushik A."/>
        </authorList>
    </citation>
    <scope>NUCLEOTIDE SEQUENCE</scope>
    <source>
        <strain evidence="7">AG4-RS23</strain>
    </source>
</reference>
<protein>
    <recommendedName>
        <fullName evidence="6">Xylanolytic transcriptional activator regulatory domain-containing protein</fullName>
    </recommendedName>
</protein>
<comment type="subcellular location">
    <subcellularLocation>
        <location evidence="1">Nucleus</location>
    </subcellularLocation>
</comment>
<dbReference type="Proteomes" id="UP000663861">
    <property type="component" value="Unassembled WGS sequence"/>
</dbReference>
<keyword evidence="4" id="KW-0539">Nucleus</keyword>
<dbReference type="PANTHER" id="PTHR46910">
    <property type="entry name" value="TRANSCRIPTION FACTOR PDR1"/>
    <property type="match status" value="1"/>
</dbReference>
<sequence length="769" mass="86782">MKPVVSCDKCLEDKVQCRFKPAQYDKCKGCTALDIKCNWTQVPKPQLLPDVSYIRYLETKVREIEVYLKRTYPRIKTKKDIEDLLERERGHDRAKTAVSVTSGADLSASSTILASSGVDLSESPTLSRFVRNSRLAEFSPLTTDNDDNSIWEATSTNPHGLRFYGHSSTCVLSRDAVALRHDCGNNYQIPSSLSSGAYLRPEFWKPTDAESRRLQKQPHSLWETEQMMRELPCADLLPVLLSSYFDNTFFPIIHRQLFESQLEQGLHKRDKSFLRLVLLVCANGARWCNDPRVLDERWPVSRSAGHRWFRQFELWQGNVITTHQLSLWDAQALVLIAMFFCGSSATYGAWVTIGAAIRMMQDIGSHRRKVQRSLESELHKRCFWAMLSFDRLHSVHFGRTGAIADSDIDLDEVLEVDDNFWSLEPGAPPPSQPSDIPSKLRCFNQAIGLTRISGRCLQTVYALDQTKRLLGIDGPQGLAWIINDINARLLDWAHSMPVDLQLPDQPLPAGRLLPSAFINMWASYYESVISINRPFVSKTSELAASCLAICREAAKAFSKMARVHCRVPESRSKFIPGLCYPAFSSAMVLAIDLIMQDHIKDPTIENMESSLDILGDTYSRQQKEEDMRICVQLLEDGEEYFQLAGKLRDVVREFEGSLRTQSPDSRHASPAVFDQRHPASVASRNSESTLEVQNSTHGTTLAATDTTTQAPDGSHTIFDIYSSYEFANPYFLVSGIASGFPRDNELSNLGDMSFVSDIPDPTDFSFLER</sequence>
<dbReference type="InterPro" id="IPR036864">
    <property type="entry name" value="Zn2-C6_fun-type_DNA-bd_sf"/>
</dbReference>
<evidence type="ECO:0000259" key="6">
    <source>
        <dbReference type="SMART" id="SM00906"/>
    </source>
</evidence>